<evidence type="ECO:0000256" key="4">
    <source>
        <dbReference type="ARBA" id="ARBA00022989"/>
    </source>
</evidence>
<evidence type="ECO:0000313" key="9">
    <source>
        <dbReference type="Proteomes" id="UP000033648"/>
    </source>
</evidence>
<dbReference type="Pfam" id="PF04138">
    <property type="entry name" value="GtrA_DPMS_TM"/>
    <property type="match status" value="1"/>
</dbReference>
<evidence type="ECO:0000313" key="8">
    <source>
        <dbReference type="EMBL" id="KJY52522.1"/>
    </source>
</evidence>
<reference evidence="8 9" key="1">
    <citation type="submission" date="2014-12" db="EMBL/GenBank/DDBJ databases">
        <title>Comparative genomics of the lactic acid bacteria isolated from the honey bee gut.</title>
        <authorList>
            <person name="Ellegaard K.M."/>
            <person name="Tamarit D."/>
            <person name="Javelind E."/>
            <person name="Olofsson T."/>
            <person name="Andersson S.G."/>
            <person name="Vasquez A."/>
        </authorList>
    </citation>
    <scope>NUCLEOTIDE SEQUENCE [LARGE SCALE GENOMIC DNA]</scope>
    <source>
        <strain evidence="8 9">Bin2</strain>
    </source>
</reference>
<keyword evidence="4 6" id="KW-1133">Transmembrane helix</keyword>
<feature type="transmembrane region" description="Helical" evidence="6">
    <location>
        <begin position="79"/>
        <end position="104"/>
    </location>
</feature>
<evidence type="ECO:0000256" key="6">
    <source>
        <dbReference type="SAM" id="Phobius"/>
    </source>
</evidence>
<comment type="subcellular location">
    <subcellularLocation>
        <location evidence="1">Membrane</location>
        <topology evidence="1">Multi-pass membrane protein</topology>
    </subcellularLocation>
</comment>
<comment type="caution">
    <text evidence="8">The sequence shown here is derived from an EMBL/GenBank/DDBJ whole genome shotgun (WGS) entry which is preliminary data.</text>
</comment>
<evidence type="ECO:0000256" key="3">
    <source>
        <dbReference type="ARBA" id="ARBA00022692"/>
    </source>
</evidence>
<dbReference type="PANTHER" id="PTHR38459:SF1">
    <property type="entry name" value="PROPHAGE BACTOPRENOL-LINKED GLUCOSE TRANSLOCASE HOMOLOG"/>
    <property type="match status" value="1"/>
</dbReference>
<feature type="transmembrane region" description="Helical" evidence="6">
    <location>
        <begin position="116"/>
        <end position="137"/>
    </location>
</feature>
<keyword evidence="5 6" id="KW-0472">Membrane</keyword>
<dbReference type="InterPro" id="IPR007267">
    <property type="entry name" value="GtrA_DPMS_TM"/>
</dbReference>
<dbReference type="EMBL" id="JWME01000004">
    <property type="protein sequence ID" value="KJY52522.1"/>
    <property type="molecule type" value="Genomic_DNA"/>
</dbReference>
<accession>A0A0F4L0Y6</accession>
<feature type="transmembrane region" description="Helical" evidence="6">
    <location>
        <begin position="44"/>
        <end position="67"/>
    </location>
</feature>
<name>A0A0F4L0Y6_9BIFI</name>
<dbReference type="GO" id="GO:0005886">
    <property type="term" value="C:plasma membrane"/>
    <property type="evidence" value="ECO:0007669"/>
    <property type="project" value="TreeGrafter"/>
</dbReference>
<dbReference type="GO" id="GO:0000271">
    <property type="term" value="P:polysaccharide biosynthetic process"/>
    <property type="evidence" value="ECO:0007669"/>
    <property type="project" value="InterPro"/>
</dbReference>
<dbReference type="AlphaFoldDB" id="A0A0F4L0Y6"/>
<dbReference type="PANTHER" id="PTHR38459">
    <property type="entry name" value="PROPHAGE BACTOPRENOL-LINKED GLUCOSE TRANSLOCASE HOMOLOG"/>
    <property type="match status" value="1"/>
</dbReference>
<dbReference type="PATRIC" id="fig|1684.4.peg.233"/>
<evidence type="ECO:0000256" key="2">
    <source>
        <dbReference type="ARBA" id="ARBA00009399"/>
    </source>
</evidence>
<feature type="transmembrane region" description="Helical" evidence="6">
    <location>
        <begin position="14"/>
        <end position="38"/>
    </location>
</feature>
<dbReference type="InterPro" id="IPR051401">
    <property type="entry name" value="GtrA_CellWall_Glycosyl"/>
</dbReference>
<protein>
    <submittedName>
        <fullName evidence="8">GtrA family protein</fullName>
    </submittedName>
</protein>
<feature type="domain" description="GtrA/DPMS transmembrane" evidence="7">
    <location>
        <begin position="16"/>
        <end position="142"/>
    </location>
</feature>
<evidence type="ECO:0000259" key="7">
    <source>
        <dbReference type="Pfam" id="PF04138"/>
    </source>
</evidence>
<sequence length="174" mass="19647">MIEWAIVRRLIGQLLKFGIVGVIAFLIDIGIMNLLIMGPHLNNVLAGAISFLISLVFNYLASMRYVFKHREDMARWMEMAVFLVSSVIGLGINEVILWMGTAMLPPDAITTMHARYLLYANIAKITATVVVAIWNFLIRKWLLDAPAPGKPVDPRSVAHRLGAWSLRHRPFGWH</sequence>
<gene>
    <name evidence="8" type="ORF">JF69_02150</name>
</gene>
<proteinExistence type="inferred from homology"/>
<dbReference type="Proteomes" id="UP000033648">
    <property type="component" value="Unassembled WGS sequence"/>
</dbReference>
<keyword evidence="3 6" id="KW-0812">Transmembrane</keyword>
<evidence type="ECO:0000256" key="1">
    <source>
        <dbReference type="ARBA" id="ARBA00004141"/>
    </source>
</evidence>
<organism evidence="8 9">
    <name type="scientific">Bifidobacterium asteroides</name>
    <dbReference type="NCBI Taxonomy" id="1684"/>
    <lineage>
        <taxon>Bacteria</taxon>
        <taxon>Bacillati</taxon>
        <taxon>Actinomycetota</taxon>
        <taxon>Actinomycetes</taxon>
        <taxon>Bifidobacteriales</taxon>
        <taxon>Bifidobacteriaceae</taxon>
        <taxon>Bifidobacterium</taxon>
    </lineage>
</organism>
<evidence type="ECO:0000256" key="5">
    <source>
        <dbReference type="ARBA" id="ARBA00023136"/>
    </source>
</evidence>
<comment type="similarity">
    <text evidence="2">Belongs to the GtrA family.</text>
</comment>